<organism evidence="2 3">
    <name type="scientific">Glonium stellatum</name>
    <dbReference type="NCBI Taxonomy" id="574774"/>
    <lineage>
        <taxon>Eukaryota</taxon>
        <taxon>Fungi</taxon>
        <taxon>Dikarya</taxon>
        <taxon>Ascomycota</taxon>
        <taxon>Pezizomycotina</taxon>
        <taxon>Dothideomycetes</taxon>
        <taxon>Pleosporomycetidae</taxon>
        <taxon>Gloniales</taxon>
        <taxon>Gloniaceae</taxon>
        <taxon>Glonium</taxon>
    </lineage>
</organism>
<dbReference type="Gene3D" id="3.20.20.70">
    <property type="entry name" value="Aldolase class I"/>
    <property type="match status" value="1"/>
</dbReference>
<dbReference type="PANTHER" id="PTHR48413">
    <property type="match status" value="1"/>
</dbReference>
<accession>A0A8E2ESA9</accession>
<sequence length="95" mass="10955">MGVERMMVESEGITENVKQWRTDVIQAILRELPMEKVMFEAAEPKAFNWYVREFGVDVNLFVDHSQIVQLGCLRSGIWGMADTFGKIVTYRPEGK</sequence>
<dbReference type="OrthoDB" id="47007at2759"/>
<dbReference type="Proteomes" id="UP000250140">
    <property type="component" value="Unassembled WGS sequence"/>
</dbReference>
<dbReference type="InterPro" id="IPR013785">
    <property type="entry name" value="Aldolase_TIM"/>
</dbReference>
<dbReference type="SUPFAM" id="SSF102110">
    <property type="entry name" value="(2r)-phospho-3-sulfolactate synthase ComA"/>
    <property type="match status" value="1"/>
</dbReference>
<comment type="similarity">
    <text evidence="1">Belongs to the phosphosulfolactate synthase family.</text>
</comment>
<proteinExistence type="inferred from homology"/>
<protein>
    <submittedName>
        <fullName evidence="2">Uncharacterized protein</fullName>
    </submittedName>
</protein>
<dbReference type="EMBL" id="KV750638">
    <property type="protein sequence ID" value="OCL03997.1"/>
    <property type="molecule type" value="Genomic_DNA"/>
</dbReference>
<reference evidence="2 3" key="1">
    <citation type="journal article" date="2016" name="Nat. Commun.">
        <title>Ectomycorrhizal ecology is imprinted in the genome of the dominant symbiotic fungus Cenococcum geophilum.</title>
        <authorList>
            <consortium name="DOE Joint Genome Institute"/>
            <person name="Peter M."/>
            <person name="Kohler A."/>
            <person name="Ohm R.A."/>
            <person name="Kuo A."/>
            <person name="Krutzmann J."/>
            <person name="Morin E."/>
            <person name="Arend M."/>
            <person name="Barry K.W."/>
            <person name="Binder M."/>
            <person name="Choi C."/>
            <person name="Clum A."/>
            <person name="Copeland A."/>
            <person name="Grisel N."/>
            <person name="Haridas S."/>
            <person name="Kipfer T."/>
            <person name="LaButti K."/>
            <person name="Lindquist E."/>
            <person name="Lipzen A."/>
            <person name="Maire R."/>
            <person name="Meier B."/>
            <person name="Mihaltcheva S."/>
            <person name="Molinier V."/>
            <person name="Murat C."/>
            <person name="Poggeler S."/>
            <person name="Quandt C.A."/>
            <person name="Sperisen C."/>
            <person name="Tritt A."/>
            <person name="Tisserant E."/>
            <person name="Crous P.W."/>
            <person name="Henrissat B."/>
            <person name="Nehls U."/>
            <person name="Egli S."/>
            <person name="Spatafora J.W."/>
            <person name="Grigoriev I.V."/>
            <person name="Martin F.M."/>
        </authorList>
    </citation>
    <scope>NUCLEOTIDE SEQUENCE [LARGE SCALE GENOMIC DNA]</scope>
    <source>
        <strain evidence="2 3">CBS 207.34</strain>
    </source>
</reference>
<name>A0A8E2ESA9_9PEZI</name>
<dbReference type="InterPro" id="IPR003830">
    <property type="entry name" value="ComA_synth"/>
</dbReference>
<dbReference type="AlphaFoldDB" id="A0A8E2ESA9"/>
<gene>
    <name evidence="2" type="ORF">AOQ84DRAFT_356605</name>
</gene>
<evidence type="ECO:0000313" key="3">
    <source>
        <dbReference type="Proteomes" id="UP000250140"/>
    </source>
</evidence>
<evidence type="ECO:0000256" key="1">
    <source>
        <dbReference type="ARBA" id="ARBA00010424"/>
    </source>
</evidence>
<dbReference type="InterPro" id="IPR036112">
    <property type="entry name" value="ComA_synth_sf"/>
</dbReference>
<keyword evidence="3" id="KW-1185">Reference proteome</keyword>
<dbReference type="Pfam" id="PF02679">
    <property type="entry name" value="ComA"/>
    <property type="match status" value="1"/>
</dbReference>
<evidence type="ECO:0000313" key="2">
    <source>
        <dbReference type="EMBL" id="OCL03997.1"/>
    </source>
</evidence>
<dbReference type="PANTHER" id="PTHR48413:SF1">
    <property type="entry name" value="PROTEIN HEAT-STRESS-ASSOCIATED 32"/>
    <property type="match status" value="1"/>
</dbReference>